<dbReference type="Gene3D" id="3.10.310.20">
    <property type="entry name" value="DHHA2 domain"/>
    <property type="match status" value="1"/>
</dbReference>
<evidence type="ECO:0000256" key="3">
    <source>
        <dbReference type="ARBA" id="ARBA00022801"/>
    </source>
</evidence>
<organism evidence="6 7">
    <name type="scientific">Sporothrix eucalyptigena</name>
    <dbReference type="NCBI Taxonomy" id="1812306"/>
    <lineage>
        <taxon>Eukaryota</taxon>
        <taxon>Fungi</taxon>
        <taxon>Dikarya</taxon>
        <taxon>Ascomycota</taxon>
        <taxon>Pezizomycotina</taxon>
        <taxon>Sordariomycetes</taxon>
        <taxon>Sordariomycetidae</taxon>
        <taxon>Ophiostomatales</taxon>
        <taxon>Ophiostomataceae</taxon>
        <taxon>Sporothrix</taxon>
    </lineage>
</organism>
<dbReference type="Pfam" id="PF02833">
    <property type="entry name" value="DHHA2"/>
    <property type="match status" value="1"/>
</dbReference>
<name>A0ABP0CDC1_9PEZI</name>
<dbReference type="PANTHER" id="PTHR12112">
    <property type="entry name" value="BNIP - RELATED"/>
    <property type="match status" value="1"/>
</dbReference>
<proteinExistence type="predicted"/>
<sequence length="412" mass="45412">MPPRSLGAFLKAARSALTAPASQRPKPLTIVVGNESADLDSLCSAILLAYFRSHTPPHNASVHVPLCNLDRGDLALRPELQAALSDSKSKSSSSSNLQGVPLDSLITLTELPDDLVAADTRWLLVDHNALTGDLAKRFQKSVVGCIDHHVDERVVPSLVEKGEYPRVIETCGSCASLVVDYAKDAWHQLAEQEPDEATDHILARLALAPILVDTSNLKNASKTADVDKQSVSVAESVLGTVGILEERSAFFDELSRLKNDLTQFTYRDILRKDYKQWQEKTSSYADLTAGFSSVVQGMGYLLDNIGDREALFNGLKKHAQERNLDIAAVMTVQHDEGGFARQLLLWAFNEQAVKATNAFIETYREKLDLKPWGDGLLDDMATEGEWRTCWTHGTQFSRKQVAPLLREAMKSV</sequence>
<protein>
    <submittedName>
        <fullName evidence="6">Exopolyphosphatase</fullName>
        <ecNumber evidence="6">3.6.1.11</ecNumber>
    </submittedName>
</protein>
<dbReference type="Proteomes" id="UP001642482">
    <property type="component" value="Unassembled WGS sequence"/>
</dbReference>
<keyword evidence="7" id="KW-1185">Reference proteome</keyword>
<dbReference type="EC" id="3.6.1.11" evidence="6"/>
<evidence type="ECO:0000259" key="5">
    <source>
        <dbReference type="SMART" id="SM01131"/>
    </source>
</evidence>
<dbReference type="EMBL" id="CAWUHD010000089">
    <property type="protein sequence ID" value="CAK7229928.1"/>
    <property type="molecule type" value="Genomic_DNA"/>
</dbReference>
<comment type="caution">
    <text evidence="6">The sequence shown here is derived from an EMBL/GenBank/DDBJ whole genome shotgun (WGS) entry which is preliminary data.</text>
</comment>
<reference evidence="6 7" key="1">
    <citation type="submission" date="2024-01" db="EMBL/GenBank/DDBJ databases">
        <authorList>
            <person name="Allen C."/>
            <person name="Tagirdzhanova G."/>
        </authorList>
    </citation>
    <scope>NUCLEOTIDE SEQUENCE [LARGE SCALE GENOMIC DNA]</scope>
</reference>
<dbReference type="InterPro" id="IPR004097">
    <property type="entry name" value="DHHA2"/>
</dbReference>
<evidence type="ECO:0000313" key="6">
    <source>
        <dbReference type="EMBL" id="CAK7229928.1"/>
    </source>
</evidence>
<dbReference type="PANTHER" id="PTHR12112:SF39">
    <property type="entry name" value="EG:152A3.5 PROTEIN (FBGN0003116_PN PROTEIN)"/>
    <property type="match status" value="1"/>
</dbReference>
<evidence type="ECO:0000313" key="7">
    <source>
        <dbReference type="Proteomes" id="UP001642482"/>
    </source>
</evidence>
<keyword evidence="3 6" id="KW-0378">Hydrolase</keyword>
<dbReference type="InterPro" id="IPR038222">
    <property type="entry name" value="DHHA2_dom_sf"/>
</dbReference>
<evidence type="ECO:0000256" key="2">
    <source>
        <dbReference type="ARBA" id="ARBA00022723"/>
    </source>
</evidence>
<keyword evidence="2" id="KW-0479">Metal-binding</keyword>
<dbReference type="InterPro" id="IPR001667">
    <property type="entry name" value="DDH_dom"/>
</dbReference>
<evidence type="ECO:0000256" key="1">
    <source>
        <dbReference type="ARBA" id="ARBA00001936"/>
    </source>
</evidence>
<keyword evidence="4" id="KW-0464">Manganese</keyword>
<feature type="domain" description="DHHA2" evidence="5">
    <location>
        <begin position="251"/>
        <end position="409"/>
    </location>
</feature>
<dbReference type="InterPro" id="IPR038763">
    <property type="entry name" value="DHH_sf"/>
</dbReference>
<dbReference type="GO" id="GO:0004309">
    <property type="term" value="F:exopolyphosphatase activity"/>
    <property type="evidence" value="ECO:0007669"/>
    <property type="project" value="UniProtKB-EC"/>
</dbReference>
<dbReference type="Pfam" id="PF01368">
    <property type="entry name" value="DHH"/>
    <property type="match status" value="1"/>
</dbReference>
<accession>A0ABP0CDC1</accession>
<evidence type="ECO:0000256" key="4">
    <source>
        <dbReference type="ARBA" id="ARBA00023211"/>
    </source>
</evidence>
<dbReference type="SUPFAM" id="SSF64182">
    <property type="entry name" value="DHH phosphoesterases"/>
    <property type="match status" value="1"/>
</dbReference>
<dbReference type="SMART" id="SM01131">
    <property type="entry name" value="DHHA2"/>
    <property type="match status" value="1"/>
</dbReference>
<comment type="cofactor">
    <cofactor evidence="1">
        <name>Mn(2+)</name>
        <dbReference type="ChEBI" id="CHEBI:29035"/>
    </cofactor>
</comment>
<dbReference type="Gene3D" id="3.90.1640.10">
    <property type="entry name" value="inorganic pyrophosphatase (n-terminal core)"/>
    <property type="match status" value="1"/>
</dbReference>
<gene>
    <name evidence="6" type="primary">PPX1</name>
    <name evidence="6" type="ORF">SEUCBS140593_007411</name>
</gene>